<dbReference type="InterPro" id="IPR032675">
    <property type="entry name" value="LRR_dom_sf"/>
</dbReference>
<accession>A0A1J7J3B4</accession>
<proteinExistence type="predicted"/>
<dbReference type="STRING" id="1408157.A0A1J7J3B4"/>
<evidence type="ECO:0000256" key="1">
    <source>
        <dbReference type="SAM" id="MobiDB-lite"/>
    </source>
</evidence>
<dbReference type="AlphaFoldDB" id="A0A1J7J3B4"/>
<sequence length="641" mass="72346">MAPGHFLFKLLRIGAGRRTDLTPWRSGLIITARKPAPAEPGLRSLCDLSDEIIMLIMEYLQDISPGSVVVLASVSSFLYSKARYVQHRHVTISLKLSRAKNEIGFLRYLSSNGLLPAIRTLRFDLVDRPEKGYQFPLPLYDLIDRMTGLRDLYWEVFPYPVPVSLFEKLKQRTPVRLHTVITAYNPQSRALKLDHINILTGSPNLYSLRVSVDYVTAEESLQTLRPLKGLLQTCPNLRKLSLDVHRPRFSCLSYDPAAEYCGLGLSGGERLPPLEALDIVEYPWGRDRSSGFPYGVIGYPGKDEVEEDYWARHCDWSHLRRLAEPKGSLAHRIAQQLTALDEVNFGWGFHSPAIYEHDKRAMIHFFQTIPSMLDSIVVPNFESLSTAPIVRHGSRLRNLELTCRLPCLWSREGIVSNQDLMELRDGLPQLQQLTIYIATSGNDWPYDSLEILSGFPRLHSAKLFFSLPAPKSKDDTPTPPYLTMASADSLFRYMREHSTADPPSLQRLHLCSNALDNDFRLAGVGSDPYLVEANSTSFICETSHGDSRQTEVIVACTKLSEELNEKMRRIVREGETPSPQRWARSTSRLRSRGRYQNHSSRSCGQPIRVHSLTGVIKHGLSPLICMVDIGNENGVHVSIGS</sequence>
<name>A0A1J7J3B4_9PEZI</name>
<protein>
    <submittedName>
        <fullName evidence="2">Uncharacterized protein</fullName>
    </submittedName>
</protein>
<dbReference type="OrthoDB" id="3945550at2759"/>
<feature type="compositionally biased region" description="Polar residues" evidence="1">
    <location>
        <begin position="577"/>
        <end position="586"/>
    </location>
</feature>
<dbReference type="Gene3D" id="3.80.10.10">
    <property type="entry name" value="Ribonuclease Inhibitor"/>
    <property type="match status" value="1"/>
</dbReference>
<keyword evidence="3" id="KW-1185">Reference proteome</keyword>
<gene>
    <name evidence="2" type="ORF">CONLIGDRAFT_626615</name>
</gene>
<dbReference type="Proteomes" id="UP000182658">
    <property type="component" value="Unassembled WGS sequence"/>
</dbReference>
<dbReference type="EMBL" id="KV875093">
    <property type="protein sequence ID" value="OIW34583.1"/>
    <property type="molecule type" value="Genomic_DNA"/>
</dbReference>
<evidence type="ECO:0000313" key="3">
    <source>
        <dbReference type="Proteomes" id="UP000182658"/>
    </source>
</evidence>
<reference evidence="2 3" key="1">
    <citation type="submission" date="2016-10" db="EMBL/GenBank/DDBJ databases">
        <title>Draft genome sequence of Coniochaeta ligniaria NRRL30616, a lignocellulolytic fungus for bioabatement of inhibitors in plant biomass hydrolysates.</title>
        <authorList>
            <consortium name="DOE Joint Genome Institute"/>
            <person name="Jimenez D.J."/>
            <person name="Hector R.E."/>
            <person name="Riley R."/>
            <person name="Sun H."/>
            <person name="Grigoriev I.V."/>
            <person name="Van Elsas J.D."/>
            <person name="Nichols N.N."/>
        </authorList>
    </citation>
    <scope>NUCLEOTIDE SEQUENCE [LARGE SCALE GENOMIC DNA]</scope>
    <source>
        <strain evidence="2 3">NRRL 30616</strain>
    </source>
</reference>
<organism evidence="2 3">
    <name type="scientific">Coniochaeta ligniaria NRRL 30616</name>
    <dbReference type="NCBI Taxonomy" id="1408157"/>
    <lineage>
        <taxon>Eukaryota</taxon>
        <taxon>Fungi</taxon>
        <taxon>Dikarya</taxon>
        <taxon>Ascomycota</taxon>
        <taxon>Pezizomycotina</taxon>
        <taxon>Sordariomycetes</taxon>
        <taxon>Sordariomycetidae</taxon>
        <taxon>Coniochaetales</taxon>
        <taxon>Coniochaetaceae</taxon>
        <taxon>Coniochaeta</taxon>
    </lineage>
</organism>
<dbReference type="InParanoid" id="A0A1J7J3B4"/>
<evidence type="ECO:0000313" key="2">
    <source>
        <dbReference type="EMBL" id="OIW34583.1"/>
    </source>
</evidence>
<feature type="region of interest" description="Disordered" evidence="1">
    <location>
        <begin position="573"/>
        <end position="603"/>
    </location>
</feature>